<keyword evidence="2" id="KW-0539">Nucleus</keyword>
<dbReference type="PROSITE" id="PS50217">
    <property type="entry name" value="BZIP"/>
    <property type="match status" value="1"/>
</dbReference>
<dbReference type="EMBL" id="UFAJ01000083">
    <property type="protein sequence ID" value="SSD59056.1"/>
    <property type="molecule type" value="Genomic_DNA"/>
</dbReference>
<feature type="domain" description="BZIP" evidence="5">
    <location>
        <begin position="262"/>
        <end position="314"/>
    </location>
</feature>
<dbReference type="InterPro" id="IPR050936">
    <property type="entry name" value="AP-1-like"/>
</dbReference>
<dbReference type="PANTHER" id="PTHR40621:SF8">
    <property type="entry name" value="AP-1-LIKE TRANSCRIPTION FACTOR YAP3"/>
    <property type="match status" value="1"/>
</dbReference>
<evidence type="ECO:0000256" key="1">
    <source>
        <dbReference type="ARBA" id="ARBA00004123"/>
    </source>
</evidence>
<evidence type="ECO:0000259" key="5">
    <source>
        <dbReference type="PROSITE" id="PS50217"/>
    </source>
</evidence>
<dbReference type="GO" id="GO:0001228">
    <property type="term" value="F:DNA-binding transcription activator activity, RNA polymerase II-specific"/>
    <property type="evidence" value="ECO:0007669"/>
    <property type="project" value="TreeGrafter"/>
</dbReference>
<dbReference type="Gene3D" id="1.20.5.170">
    <property type="match status" value="1"/>
</dbReference>
<gene>
    <name evidence="6" type="ORF">SCODWIG_00817</name>
</gene>
<evidence type="ECO:0000256" key="2">
    <source>
        <dbReference type="ARBA" id="ARBA00023242"/>
    </source>
</evidence>
<name>A0A376B2Z5_9ASCO</name>
<organism evidence="6 7">
    <name type="scientific">Saccharomycodes ludwigii</name>
    <dbReference type="NCBI Taxonomy" id="36035"/>
    <lineage>
        <taxon>Eukaryota</taxon>
        <taxon>Fungi</taxon>
        <taxon>Dikarya</taxon>
        <taxon>Ascomycota</taxon>
        <taxon>Saccharomycotina</taxon>
        <taxon>Saccharomycetes</taxon>
        <taxon>Saccharomycodales</taxon>
        <taxon>Saccharomycodaceae</taxon>
        <taxon>Saccharomycodes</taxon>
    </lineage>
</organism>
<evidence type="ECO:0000256" key="3">
    <source>
        <dbReference type="SAM" id="Coils"/>
    </source>
</evidence>
<dbReference type="PANTHER" id="PTHR40621">
    <property type="entry name" value="TRANSCRIPTION FACTOR KAPC-RELATED"/>
    <property type="match status" value="1"/>
</dbReference>
<dbReference type="SMART" id="SM00338">
    <property type="entry name" value="BRLZ"/>
    <property type="match status" value="1"/>
</dbReference>
<dbReference type="InterPro" id="IPR004827">
    <property type="entry name" value="bZIP"/>
</dbReference>
<protein>
    <recommendedName>
        <fullName evidence="5">BZIP domain-containing protein</fullName>
    </recommendedName>
</protein>
<accession>A0A376B2Z5</accession>
<dbReference type="CDD" id="cd14688">
    <property type="entry name" value="bZIP_YAP"/>
    <property type="match status" value="1"/>
</dbReference>
<comment type="subcellular location">
    <subcellularLocation>
        <location evidence="1">Nucleus</location>
    </subcellularLocation>
</comment>
<reference evidence="7" key="1">
    <citation type="submission" date="2018-06" db="EMBL/GenBank/DDBJ databases">
        <authorList>
            <person name="Guldener U."/>
        </authorList>
    </citation>
    <scope>NUCLEOTIDE SEQUENCE [LARGE SCALE GENOMIC DNA]</scope>
    <source>
        <strain evidence="7">UTAD17</strain>
    </source>
</reference>
<keyword evidence="7" id="KW-1185">Reference proteome</keyword>
<feature type="compositionally biased region" description="Low complexity" evidence="4">
    <location>
        <begin position="124"/>
        <end position="151"/>
    </location>
</feature>
<dbReference type="InterPro" id="IPR046347">
    <property type="entry name" value="bZIP_sf"/>
</dbReference>
<evidence type="ECO:0000313" key="7">
    <source>
        <dbReference type="Proteomes" id="UP000262825"/>
    </source>
</evidence>
<dbReference type="Pfam" id="PF00170">
    <property type="entry name" value="bZIP_1"/>
    <property type="match status" value="1"/>
</dbReference>
<dbReference type="SUPFAM" id="SSF57959">
    <property type="entry name" value="Leucine zipper domain"/>
    <property type="match status" value="1"/>
</dbReference>
<evidence type="ECO:0000256" key="4">
    <source>
        <dbReference type="SAM" id="MobiDB-lite"/>
    </source>
</evidence>
<feature type="coiled-coil region" evidence="3">
    <location>
        <begin position="268"/>
        <end position="321"/>
    </location>
</feature>
<sequence length="461" mass="52919">MYDYNQQQQVNGDPNRVNNIYQRQYNGFDDADINNTNNNIISNILDPVDNFYHTSAIDCNSASVFKYDNRISQDYEINRIKRTYDGNNLVSDINSEAEPIVNSHDLLYSYTNNMIPKNNNSLNNNNGSHPNAGVNHQFSSPIGSNSSINSGTENKKQYTQLFAETQRHLNSKDLYSQEDLNVLRISRENSGTGTNIVSNSNLDNISNNNNNTPYHPTQSHIYESPNQNPQFYKLKGEEHITEAITPNSNNSGNGDQNVLSDEILKRRKKEQNRTAQKAFRERKEAKLKELEIKLKESEHHRESLLQEMEELKKKSLEISIENKLLLESGGDPLKSSLLLDHKHAKFTFPSKNEFSEYLVDLDKHHVDTVNELKTLKYDINQGQEELLTVPATWEYLNDLLNEYEMNQSVCNSGTSDNNSNSTFDIYYIMSELKGHEVCHGHGPAYYKSFINKLVENARFNK</sequence>
<feature type="region of interest" description="Disordered" evidence="4">
    <location>
        <begin position="124"/>
        <end position="152"/>
    </location>
</feature>
<dbReference type="VEuPathDB" id="FungiDB:SCODWIG_00817"/>
<dbReference type="AlphaFoldDB" id="A0A376B2Z5"/>
<keyword evidence="3" id="KW-0175">Coiled coil</keyword>
<dbReference type="GO" id="GO:0000976">
    <property type="term" value="F:transcription cis-regulatory region binding"/>
    <property type="evidence" value="ECO:0007669"/>
    <property type="project" value="InterPro"/>
</dbReference>
<dbReference type="Proteomes" id="UP000262825">
    <property type="component" value="Unassembled WGS sequence"/>
</dbReference>
<dbReference type="PROSITE" id="PS00036">
    <property type="entry name" value="BZIP_BASIC"/>
    <property type="match status" value="1"/>
</dbReference>
<dbReference type="GO" id="GO:0090575">
    <property type="term" value="C:RNA polymerase II transcription regulator complex"/>
    <property type="evidence" value="ECO:0007669"/>
    <property type="project" value="TreeGrafter"/>
</dbReference>
<proteinExistence type="predicted"/>
<evidence type="ECO:0000313" key="6">
    <source>
        <dbReference type="EMBL" id="SSD59056.1"/>
    </source>
</evidence>